<feature type="compositionally biased region" description="Pro residues" evidence="3">
    <location>
        <begin position="726"/>
        <end position="868"/>
    </location>
</feature>
<dbReference type="InterPro" id="IPR011993">
    <property type="entry name" value="PH-like_dom_sf"/>
</dbReference>
<dbReference type="RefSeq" id="XP_049144998.1">
    <property type="nucleotide sequence ID" value="XM_049287855.1"/>
</dbReference>
<feature type="signal peptide" evidence="4">
    <location>
        <begin position="1"/>
        <end position="33"/>
    </location>
</feature>
<dbReference type="InterPro" id="IPR003124">
    <property type="entry name" value="WH2_dom"/>
</dbReference>
<evidence type="ECO:0000313" key="7">
    <source>
        <dbReference type="EMBL" id="UQC83379.1"/>
    </source>
</evidence>
<dbReference type="PANTHER" id="PTHR13037:SF24">
    <property type="entry name" value="POLYCOMB PROTEIN PCL-RELATED"/>
    <property type="match status" value="1"/>
</dbReference>
<feature type="region of interest" description="Disordered" evidence="3">
    <location>
        <begin position="483"/>
        <end position="515"/>
    </location>
</feature>
<dbReference type="GO" id="GO:0045010">
    <property type="term" value="P:actin nucleation"/>
    <property type="evidence" value="ECO:0007669"/>
    <property type="project" value="UniProtKB-ARBA"/>
</dbReference>
<organism evidence="7 8">
    <name type="scientific">Colletotrichum lupini</name>
    <dbReference type="NCBI Taxonomy" id="145971"/>
    <lineage>
        <taxon>Eukaryota</taxon>
        <taxon>Fungi</taxon>
        <taxon>Dikarya</taxon>
        <taxon>Ascomycota</taxon>
        <taxon>Pezizomycotina</taxon>
        <taxon>Sordariomycetes</taxon>
        <taxon>Hypocreomycetidae</taxon>
        <taxon>Glomerellales</taxon>
        <taxon>Glomerellaceae</taxon>
        <taxon>Colletotrichum</taxon>
        <taxon>Colletotrichum acutatum species complex</taxon>
    </lineage>
</organism>
<keyword evidence="4" id="KW-0732">Signal</keyword>
<keyword evidence="1" id="KW-0597">Phosphoprotein</keyword>
<gene>
    <name evidence="7" type="ORF">CLUP02_08874</name>
</gene>
<sequence>MAWAPLAIKHRAVVFHSGNLLVIVAMLPSPCQPMPATGVFGKQRCYLTAYAAVARPTMTTAFLCIPRGGANAVWLVPVLNTREGQSDSEDRGLSSPPWLRVPASQRPLANLRWAAPTIVCHSVRSGPRFADYPIRKLHARTPFHLTYNHPDLILAITRHNLLLPSAFPQAQLHGIPGSGIFDHKLITLPRSLLFVGRRVAASHTALHSEASDGTWLTCLGVLVVLAGITLPTTESDHTTKRHPERGGRHFPSPIHAYNPNHHDQRWLLPLLPRLLQAHDPYNHSTSSQFQFHLDSTTYEQRHLTQPIPPNIPSPLSPPATPPSLPAAIMPSILSDDDKETVKRFVPKQTNKIQAVAVARLYVAYPNPARWTNTGIQGAIVLSNDLVGNTYWLKMVDISSGNRGVIWDQEIFDTWSYNQDRTYFHSFEIEECLAGLSFTDEKEAKQFKKKMDDREKNASRATRSTPFGGASQAAAHKHGLLGGLFGGRHAAAPTPPDSPRSNQPHGRMPSLNGGHKSSEFAVLDAFDPQWRENFGQDLRDKGLTDEFIKENQEFIVEFLKEEQEKLMAGARSHAPPPPPPPAPHTNGLELRNGRAPPPPPPPGGSHSDGPRLPPPPPAPRRGAAPAPPPARRSGKADTPAVNREPTPPSEPPAPEASRSRFAVPPPLPDAGKLAHALGGSVNAIRGGPANPGPPPPPRPPKTPMQEEERPAGHKFGVPPAFAGARQGPPPPSRGPVPPPPPPRSDGPPLPPKAPASEAPPLPPPSSRPVPPPPALGSPPLPPPPPPLPSSSAPPPPPLPTSPPPLPTSNAPPPPPLPSSNAPPAPPLPPLNNAPPAPPPPPPGAGAPPPPPPPPPPGGLGGPPPPPPMPNRDSGYSSGVPVPQPDSSRSAVLGDIQKAGGIRALKKVDRSQIRDRSSATVGGGSDSGPHGSGLPPAGVAPGGGGGDMANALAAALQKRKEKVSRSDDERSDNDDWTVLGSLDRYRKLWPRLLGRMEAVLHRIRFLAIQSDSCTIRDQAGGYGLKASQFFGWSTPKVPGRCSAYPHLENGTRVELGQSYFRSKPADRIKTIGKRDMMNICHDVSPTMARPTHHP</sequence>
<feature type="region of interest" description="Disordered" evidence="3">
    <location>
        <begin position="564"/>
        <end position="973"/>
    </location>
</feature>
<dbReference type="SMART" id="SM00461">
    <property type="entry name" value="WH1"/>
    <property type="match status" value="1"/>
</dbReference>
<feature type="compositionally biased region" description="Low complexity" evidence="3">
    <location>
        <begin position="925"/>
        <end position="937"/>
    </location>
</feature>
<feature type="compositionally biased region" description="Pro residues" evidence="3">
    <location>
        <begin position="610"/>
        <end position="629"/>
    </location>
</feature>
<feature type="compositionally biased region" description="Pro residues" evidence="3">
    <location>
        <begin position="573"/>
        <end position="582"/>
    </location>
</feature>
<evidence type="ECO:0000256" key="2">
    <source>
        <dbReference type="ARBA" id="ARBA00022581"/>
    </source>
</evidence>
<feature type="region of interest" description="Disordered" evidence="3">
    <location>
        <begin position="233"/>
        <end position="252"/>
    </location>
</feature>
<feature type="compositionally biased region" description="Basic and acidic residues" evidence="3">
    <location>
        <begin position="904"/>
        <end position="915"/>
    </location>
</feature>
<reference evidence="7" key="1">
    <citation type="journal article" date="2021" name="Mol. Plant Microbe Interact.">
        <title>Complete Genome Sequence of the Plant-Pathogenic Fungus Colletotrichum lupini.</title>
        <authorList>
            <person name="Baroncelli R."/>
            <person name="Pensec F."/>
            <person name="Da Lio D."/>
            <person name="Boufleur T."/>
            <person name="Vicente I."/>
            <person name="Sarrocco S."/>
            <person name="Picot A."/>
            <person name="Baraldi E."/>
            <person name="Sukno S."/>
            <person name="Thon M."/>
            <person name="Le Floch G."/>
        </authorList>
    </citation>
    <scope>NUCLEOTIDE SEQUENCE</scope>
    <source>
        <strain evidence="7">IMI 504893</strain>
    </source>
</reference>
<feature type="compositionally biased region" description="Basic and acidic residues" evidence="3">
    <location>
        <begin position="446"/>
        <end position="457"/>
    </location>
</feature>
<evidence type="ECO:0000256" key="1">
    <source>
        <dbReference type="ARBA" id="ARBA00022553"/>
    </source>
</evidence>
<dbReference type="PROSITE" id="PS51082">
    <property type="entry name" value="WH2"/>
    <property type="match status" value="1"/>
</dbReference>
<dbReference type="CDD" id="cd01205">
    <property type="entry name" value="EVH1_WASP-like"/>
    <property type="match status" value="1"/>
</dbReference>
<dbReference type="Pfam" id="PF00568">
    <property type="entry name" value="WH1"/>
    <property type="match status" value="1"/>
</dbReference>
<protein>
    <submittedName>
        <fullName evidence="7">WH1 domain-containing protein</fullName>
    </submittedName>
</protein>
<keyword evidence="8" id="KW-1185">Reference proteome</keyword>
<dbReference type="InterPro" id="IPR000697">
    <property type="entry name" value="WH1/EVH1_dom"/>
</dbReference>
<dbReference type="GO" id="GO:0071933">
    <property type="term" value="F:Arp2/3 complex binding"/>
    <property type="evidence" value="ECO:0007669"/>
    <property type="project" value="UniProtKB-ARBA"/>
</dbReference>
<feature type="domain" description="WH2" evidence="6">
    <location>
        <begin position="886"/>
        <end position="906"/>
    </location>
</feature>
<dbReference type="InterPro" id="IPR033927">
    <property type="entry name" value="WASPfam_EVH1"/>
</dbReference>
<dbReference type="GO" id="GO:0003779">
    <property type="term" value="F:actin binding"/>
    <property type="evidence" value="ECO:0007669"/>
    <property type="project" value="InterPro"/>
</dbReference>
<dbReference type="KEGG" id="clup:CLUP02_08874"/>
<dbReference type="Proteomes" id="UP000830671">
    <property type="component" value="Chromosome 4"/>
</dbReference>
<evidence type="ECO:0000256" key="3">
    <source>
        <dbReference type="SAM" id="MobiDB-lite"/>
    </source>
</evidence>
<feature type="compositionally biased region" description="Pro residues" evidence="3">
    <location>
        <begin position="689"/>
        <end position="701"/>
    </location>
</feature>
<keyword evidence="2" id="KW-0945">Host-virus interaction</keyword>
<dbReference type="AlphaFoldDB" id="A0A9Q8WHA2"/>
<dbReference type="PROSITE" id="PS50229">
    <property type="entry name" value="WH1"/>
    <property type="match status" value="1"/>
</dbReference>
<name>A0A9Q8WHA2_9PEZI</name>
<evidence type="ECO:0000259" key="5">
    <source>
        <dbReference type="PROSITE" id="PS50229"/>
    </source>
</evidence>
<dbReference type="SUPFAM" id="SSF50729">
    <property type="entry name" value="PH domain-like"/>
    <property type="match status" value="1"/>
</dbReference>
<proteinExistence type="predicted"/>
<evidence type="ECO:0000259" key="6">
    <source>
        <dbReference type="PROSITE" id="PS51082"/>
    </source>
</evidence>
<evidence type="ECO:0000256" key="4">
    <source>
        <dbReference type="SAM" id="SignalP"/>
    </source>
</evidence>
<feature type="region of interest" description="Disordered" evidence="3">
    <location>
        <begin position="446"/>
        <end position="471"/>
    </location>
</feature>
<feature type="compositionally biased region" description="Pro residues" evidence="3">
    <location>
        <begin position="644"/>
        <end position="653"/>
    </location>
</feature>
<feature type="domain" description="WH1" evidence="5">
    <location>
        <begin position="345"/>
        <end position="457"/>
    </location>
</feature>
<dbReference type="GeneID" id="73342865"/>
<dbReference type="Gene3D" id="2.30.29.30">
    <property type="entry name" value="Pleckstrin-homology domain (PH domain)/Phosphotyrosine-binding domain (PTB)"/>
    <property type="match status" value="1"/>
</dbReference>
<dbReference type="EMBL" id="CP019476">
    <property type="protein sequence ID" value="UQC83379.1"/>
    <property type="molecule type" value="Genomic_DNA"/>
</dbReference>
<accession>A0A9Q8WHA2</accession>
<feature type="chain" id="PRO_5040459874" evidence="4">
    <location>
        <begin position="34"/>
        <end position="1092"/>
    </location>
</feature>
<dbReference type="PANTHER" id="PTHR13037">
    <property type="entry name" value="FORMIN"/>
    <property type="match status" value="1"/>
</dbReference>
<dbReference type="GO" id="GO:0030479">
    <property type="term" value="C:actin cortical patch"/>
    <property type="evidence" value="ECO:0007669"/>
    <property type="project" value="UniProtKB-ARBA"/>
</dbReference>
<evidence type="ECO:0000313" key="8">
    <source>
        <dbReference type="Proteomes" id="UP000830671"/>
    </source>
</evidence>
<dbReference type="FunFam" id="2.30.29.30:FF:000281">
    <property type="entry name" value="Actin associated protein"/>
    <property type="match status" value="1"/>
</dbReference>